<sequence>MGVEGCTKCIKYMLFFFNFIFWLAGCVILGVSLWLRHDEKTSNLLALKFEDTEAPNTFYISVYILIAVGAVMMFVGFLGCYGAIQESQCLLGTFFACLVILFACEVAAGIWGFIHKDQISKDVIGFYDTVYDRGIQTTTSEKKDAAAAVLKVFHESLHCCGKGAVSSVLTAWATDFCPRTEGLTLHENCHTKIKELFNDKIYLIGIAALVVAVIMPHTSVSTYAVPNDRELTVDRQAREKRVQQQVQQRLAEKTSSVAEYGGISMKRYNSQGTGINSKTSMYNGSRITNPRMHQVTGGFSSRSAVEMSTQRKVSIGTPLPAVVGNPYRYYDDTYNGGHHISQGNRVEQEAGLQTMQGQPSPSGNWVTQEGMSSSEQRSYYGHSPLSSMSPMRRSLSGTLVHDAVGRGWNEAELAQQYSSKGPAHRTLMRMNNRQMQQQRMGNSTIQWQQASAGGSTMMAGGQYSGMIRRAGSVHSLKSVGRGVDVCDALTIGRDISGGIHSLDMSTAVSYLSSADVAMQMLGAAYIQHQCYHSNEAKDLVRSLKAIPALVQLYSSENQEVQRYATGATRNLIYENMENKTALIEAGGISKLVSALKELDDELRKNVTGILWNLSSKDSLKEKLARESLAELTERILIPLSGGGESAVIQQSQSETDIFFNTTGCLRNLSSVNGRTRQQMRDTRGLVDSLVGYIQNSLQEGKAEDKGVENCVCVLRNLSFQLYSEIPTSVQLRLEGPTRAQDTHSTDAIGCFTPQGKKTKDKRNHELSTLSEVARVPKGAEWLWHPRIVGLYNQVLQNCEMNNATREAAAGALQNITAGDGRWASVLSRVALEQERMLPVILDQLRTPTDLELRSLTGLLRNLSRHSKDKADMATKVVNILVPKLPIDGHQKEPSSDVVINICGILNNLVMASSLAARDVTYFDGVPKLVGIKTSHDNSPGKVKAAKAASTVLCNMFHYSKLHKEFKQISAVYGMWQRNAQSIVAPIHCSLSVST</sequence>
<dbReference type="Gene3D" id="1.25.10.10">
    <property type="entry name" value="Leucine-rich Repeat Variant"/>
    <property type="match status" value="1"/>
</dbReference>
<keyword evidence="6" id="KW-0677">Repeat</keyword>
<dbReference type="GO" id="GO:0098609">
    <property type="term" value="P:cell-cell adhesion"/>
    <property type="evidence" value="ECO:0007669"/>
    <property type="project" value="InterPro"/>
</dbReference>
<evidence type="ECO:0000313" key="15">
    <source>
        <dbReference type="Proteomes" id="UP000319801"/>
    </source>
</evidence>
<feature type="region of interest" description="Disordered" evidence="12">
    <location>
        <begin position="349"/>
        <end position="388"/>
    </location>
</feature>
<feature type="repeat" description="ARM" evidence="11">
    <location>
        <begin position="544"/>
        <end position="586"/>
    </location>
</feature>
<dbReference type="PANTHER" id="PTHR10372:SF1">
    <property type="entry name" value="PLAKOPHILIN-3"/>
    <property type="match status" value="1"/>
</dbReference>
<keyword evidence="9 13" id="KW-1133">Transmembrane helix</keyword>
<comment type="caution">
    <text evidence="14">The sequence shown here is derived from an EMBL/GenBank/DDBJ whole genome shotgun (WGS) entry which is preliminary data.</text>
</comment>
<evidence type="ECO:0000256" key="6">
    <source>
        <dbReference type="ARBA" id="ARBA00022737"/>
    </source>
</evidence>
<accession>A0A556TLA6</accession>
<dbReference type="InterPro" id="IPR028435">
    <property type="entry name" value="Plakophilin/d_Catenin"/>
</dbReference>
<evidence type="ECO:0000256" key="4">
    <source>
        <dbReference type="ARBA" id="ARBA00006840"/>
    </source>
</evidence>
<dbReference type="InterPro" id="IPR016024">
    <property type="entry name" value="ARM-type_fold"/>
</dbReference>
<dbReference type="PROSITE" id="PS00421">
    <property type="entry name" value="TM4_1"/>
    <property type="match status" value="1"/>
</dbReference>
<evidence type="ECO:0000256" key="8">
    <source>
        <dbReference type="ARBA" id="ARBA00022949"/>
    </source>
</evidence>
<dbReference type="Gene3D" id="1.10.1450.10">
    <property type="entry name" value="Tetraspanin"/>
    <property type="match status" value="1"/>
</dbReference>
<evidence type="ECO:0000256" key="12">
    <source>
        <dbReference type="SAM" id="MobiDB-lite"/>
    </source>
</evidence>
<dbReference type="InterPro" id="IPR011989">
    <property type="entry name" value="ARM-like"/>
</dbReference>
<evidence type="ECO:0000256" key="11">
    <source>
        <dbReference type="PROSITE-ProRule" id="PRU00259"/>
    </source>
</evidence>
<evidence type="ECO:0000256" key="3">
    <source>
        <dbReference type="ARBA" id="ARBA00005462"/>
    </source>
</evidence>
<dbReference type="InterPro" id="IPR018499">
    <property type="entry name" value="Tetraspanin/Peripherin"/>
</dbReference>
<comment type="subcellular location">
    <subcellularLocation>
        <location evidence="2">Cell junction</location>
    </subcellularLocation>
    <subcellularLocation>
        <location evidence="1">Membrane</location>
        <topology evidence="1">Multi-pass membrane protein</topology>
    </subcellularLocation>
</comment>
<feature type="transmembrane region" description="Helical" evidence="13">
    <location>
        <begin position="90"/>
        <end position="114"/>
    </location>
</feature>
<dbReference type="InterPro" id="IPR018503">
    <property type="entry name" value="Tetraspanin_CS"/>
</dbReference>
<dbReference type="Proteomes" id="UP000319801">
    <property type="component" value="Unassembled WGS sequence"/>
</dbReference>
<feature type="repeat" description="ARM" evidence="11">
    <location>
        <begin position="586"/>
        <end position="628"/>
    </location>
</feature>
<dbReference type="PROSITE" id="PS50176">
    <property type="entry name" value="ARM_REPEAT"/>
    <property type="match status" value="2"/>
</dbReference>
<evidence type="ECO:0000256" key="1">
    <source>
        <dbReference type="ARBA" id="ARBA00004141"/>
    </source>
</evidence>
<reference evidence="14 15" key="1">
    <citation type="journal article" date="2019" name="Genome Biol. Evol.">
        <title>Whole-Genome Sequencing of the Giant Devil Catfish, Bagarius yarrelli.</title>
        <authorList>
            <person name="Jiang W."/>
            <person name="Lv Y."/>
            <person name="Cheng L."/>
            <person name="Yang K."/>
            <person name="Chao B."/>
            <person name="Wang X."/>
            <person name="Li Y."/>
            <person name="Pan X."/>
            <person name="You X."/>
            <person name="Zhang Y."/>
            <person name="Yang J."/>
            <person name="Li J."/>
            <person name="Zhang X."/>
            <person name="Liu S."/>
            <person name="Sun C."/>
            <person name="Yang J."/>
            <person name="Shi Q."/>
        </authorList>
    </citation>
    <scope>NUCLEOTIDE SEQUENCE [LARGE SCALE GENOMIC DNA]</scope>
    <source>
        <strain evidence="14">JWS20170419001</strain>
        <tissue evidence="14">Muscle</tissue>
    </source>
</reference>
<keyword evidence="8" id="KW-0965">Cell junction</keyword>
<dbReference type="SUPFAM" id="SSF48371">
    <property type="entry name" value="ARM repeat"/>
    <property type="match status" value="1"/>
</dbReference>
<feature type="compositionally biased region" description="Polar residues" evidence="12">
    <location>
        <begin position="349"/>
        <end position="377"/>
    </location>
</feature>
<keyword evidence="10 13" id="KW-0472">Membrane</keyword>
<dbReference type="Pfam" id="PF00514">
    <property type="entry name" value="Arm"/>
    <property type="match status" value="2"/>
</dbReference>
<dbReference type="InterPro" id="IPR000225">
    <property type="entry name" value="Armadillo"/>
</dbReference>
<evidence type="ECO:0000256" key="5">
    <source>
        <dbReference type="ARBA" id="ARBA00022692"/>
    </source>
</evidence>
<proteinExistence type="inferred from homology"/>
<dbReference type="InterPro" id="IPR008952">
    <property type="entry name" value="Tetraspanin_EC2_sf"/>
</dbReference>
<dbReference type="Pfam" id="PF00335">
    <property type="entry name" value="Tetraspanin"/>
    <property type="match status" value="1"/>
</dbReference>
<dbReference type="EMBL" id="VCAZ01000005">
    <property type="protein sequence ID" value="TSK19959.1"/>
    <property type="molecule type" value="Genomic_DNA"/>
</dbReference>
<evidence type="ECO:0000256" key="2">
    <source>
        <dbReference type="ARBA" id="ARBA00004282"/>
    </source>
</evidence>
<protein>
    <submittedName>
        <fullName evidence="14">Plakophilin-3</fullName>
    </submittedName>
</protein>
<name>A0A556TLA6_BAGYA</name>
<dbReference type="GO" id="GO:0005737">
    <property type="term" value="C:cytoplasm"/>
    <property type="evidence" value="ECO:0007669"/>
    <property type="project" value="TreeGrafter"/>
</dbReference>
<evidence type="ECO:0000256" key="9">
    <source>
        <dbReference type="ARBA" id="ARBA00022989"/>
    </source>
</evidence>
<keyword evidence="7" id="KW-0130">Cell adhesion</keyword>
<keyword evidence="5 13" id="KW-0812">Transmembrane</keyword>
<keyword evidence="15" id="KW-1185">Reference proteome</keyword>
<dbReference type="GO" id="GO:0005912">
    <property type="term" value="C:adherens junction"/>
    <property type="evidence" value="ECO:0007669"/>
    <property type="project" value="TreeGrafter"/>
</dbReference>
<dbReference type="SMART" id="SM00185">
    <property type="entry name" value="ARM"/>
    <property type="match status" value="5"/>
</dbReference>
<dbReference type="PRINTS" id="PR00259">
    <property type="entry name" value="TMFOUR"/>
</dbReference>
<comment type="similarity">
    <text evidence="3">Belongs to the beta-catenin family.</text>
</comment>
<comment type="similarity">
    <text evidence="4">Belongs to the tetraspanin (TM4SF) family.</text>
</comment>
<dbReference type="SUPFAM" id="SSF48652">
    <property type="entry name" value="Tetraspanin"/>
    <property type="match status" value="1"/>
</dbReference>
<dbReference type="PANTHER" id="PTHR10372">
    <property type="entry name" value="PLAKOPHILLIN-RELATED"/>
    <property type="match status" value="1"/>
</dbReference>
<dbReference type="CDD" id="cd03151">
    <property type="entry name" value="CD81_like_LEL"/>
    <property type="match status" value="1"/>
</dbReference>
<dbReference type="OrthoDB" id="3245100at2759"/>
<feature type="region of interest" description="Disordered" evidence="12">
    <location>
        <begin position="737"/>
        <end position="761"/>
    </location>
</feature>
<dbReference type="GO" id="GO:0005634">
    <property type="term" value="C:nucleus"/>
    <property type="evidence" value="ECO:0007669"/>
    <property type="project" value="TreeGrafter"/>
</dbReference>
<gene>
    <name evidence="14" type="ORF">Baya_1507</name>
</gene>
<evidence type="ECO:0000256" key="13">
    <source>
        <dbReference type="SAM" id="Phobius"/>
    </source>
</evidence>
<feature type="transmembrane region" description="Helical" evidence="13">
    <location>
        <begin position="12"/>
        <end position="35"/>
    </location>
</feature>
<dbReference type="AlphaFoldDB" id="A0A556TLA6"/>
<evidence type="ECO:0000256" key="7">
    <source>
        <dbReference type="ARBA" id="ARBA00022889"/>
    </source>
</evidence>
<evidence type="ECO:0000313" key="14">
    <source>
        <dbReference type="EMBL" id="TSK19959.1"/>
    </source>
</evidence>
<feature type="transmembrane region" description="Helical" evidence="13">
    <location>
        <begin position="56"/>
        <end position="84"/>
    </location>
</feature>
<dbReference type="GO" id="GO:0005886">
    <property type="term" value="C:plasma membrane"/>
    <property type="evidence" value="ECO:0007669"/>
    <property type="project" value="TreeGrafter"/>
</dbReference>
<evidence type="ECO:0000256" key="10">
    <source>
        <dbReference type="ARBA" id="ARBA00023136"/>
    </source>
</evidence>
<organism evidence="14 15">
    <name type="scientific">Bagarius yarrelli</name>
    <name type="common">Goonch</name>
    <name type="synonym">Bagrus yarrelli</name>
    <dbReference type="NCBI Taxonomy" id="175774"/>
    <lineage>
        <taxon>Eukaryota</taxon>
        <taxon>Metazoa</taxon>
        <taxon>Chordata</taxon>
        <taxon>Craniata</taxon>
        <taxon>Vertebrata</taxon>
        <taxon>Euteleostomi</taxon>
        <taxon>Actinopterygii</taxon>
        <taxon>Neopterygii</taxon>
        <taxon>Teleostei</taxon>
        <taxon>Ostariophysi</taxon>
        <taxon>Siluriformes</taxon>
        <taxon>Sisoridae</taxon>
        <taxon>Sisorinae</taxon>
        <taxon>Bagarius</taxon>
    </lineage>
</organism>